<dbReference type="GO" id="GO:0016887">
    <property type="term" value="F:ATP hydrolysis activity"/>
    <property type="evidence" value="ECO:0007669"/>
    <property type="project" value="InterPro"/>
</dbReference>
<evidence type="ECO:0000259" key="11">
    <source>
        <dbReference type="PROSITE" id="PS50893"/>
    </source>
</evidence>
<proteinExistence type="inferred from homology"/>
<keyword evidence="8" id="KW-1278">Translocase</keyword>
<accession>A0A4Z0GKT8</accession>
<comment type="similarity">
    <text evidence="2">Belongs to the ABC transporter superfamily.</text>
</comment>
<dbReference type="FunFam" id="3.40.50.300:FF:001422">
    <property type="entry name" value="Cobalt ABC transporter ATP-binding protein"/>
    <property type="match status" value="1"/>
</dbReference>
<organism evidence="12 13">
    <name type="scientific">Sporolactobacillus shoreae</name>
    <dbReference type="NCBI Taxonomy" id="1465501"/>
    <lineage>
        <taxon>Bacteria</taxon>
        <taxon>Bacillati</taxon>
        <taxon>Bacillota</taxon>
        <taxon>Bacilli</taxon>
        <taxon>Bacillales</taxon>
        <taxon>Sporolactobacillaceae</taxon>
        <taxon>Sporolactobacillus</taxon>
    </lineage>
</organism>
<dbReference type="CDD" id="cd03225">
    <property type="entry name" value="ABC_cobalt_CbiO_domain1"/>
    <property type="match status" value="2"/>
</dbReference>
<keyword evidence="3" id="KW-0813">Transport</keyword>
<comment type="subcellular location">
    <subcellularLocation>
        <location evidence="1">Cell membrane</location>
        <topology evidence="1">Peripheral membrane protein</topology>
    </subcellularLocation>
</comment>
<evidence type="ECO:0000256" key="2">
    <source>
        <dbReference type="ARBA" id="ARBA00005417"/>
    </source>
</evidence>
<dbReference type="InterPro" id="IPR015856">
    <property type="entry name" value="ABC_transpr_CbiO/EcfA_su"/>
</dbReference>
<evidence type="ECO:0000256" key="5">
    <source>
        <dbReference type="ARBA" id="ARBA00022737"/>
    </source>
</evidence>
<evidence type="ECO:0000256" key="1">
    <source>
        <dbReference type="ARBA" id="ARBA00004202"/>
    </source>
</evidence>
<feature type="domain" description="ABC transporter" evidence="11">
    <location>
        <begin position="6"/>
        <end position="247"/>
    </location>
</feature>
<dbReference type="InterPro" id="IPR027417">
    <property type="entry name" value="P-loop_NTPase"/>
</dbReference>
<dbReference type="EMBL" id="SRJD01000013">
    <property type="protein sequence ID" value="TGA97499.1"/>
    <property type="molecule type" value="Genomic_DNA"/>
</dbReference>
<dbReference type="PANTHER" id="PTHR43553:SF26">
    <property type="entry name" value="ABC TRANSPORTER ATP-BINDING PROTEIN BC_2655-RELATED"/>
    <property type="match status" value="1"/>
</dbReference>
<dbReference type="OrthoDB" id="501320at2"/>
<dbReference type="Gene3D" id="3.40.50.300">
    <property type="entry name" value="P-loop containing nucleotide triphosphate hydrolases"/>
    <property type="match status" value="2"/>
</dbReference>
<keyword evidence="5" id="KW-0677">Repeat</keyword>
<dbReference type="GO" id="GO:0042626">
    <property type="term" value="F:ATPase-coupled transmembrane transporter activity"/>
    <property type="evidence" value="ECO:0007669"/>
    <property type="project" value="TreeGrafter"/>
</dbReference>
<dbReference type="GO" id="GO:0005524">
    <property type="term" value="F:ATP binding"/>
    <property type="evidence" value="ECO:0007669"/>
    <property type="project" value="UniProtKB-KW"/>
</dbReference>
<evidence type="ECO:0000256" key="3">
    <source>
        <dbReference type="ARBA" id="ARBA00022448"/>
    </source>
</evidence>
<evidence type="ECO:0000256" key="10">
    <source>
        <dbReference type="ARBA" id="ARBA00025157"/>
    </source>
</evidence>
<evidence type="ECO:0000256" key="7">
    <source>
        <dbReference type="ARBA" id="ARBA00022840"/>
    </source>
</evidence>
<dbReference type="InterPro" id="IPR017871">
    <property type="entry name" value="ABC_transporter-like_CS"/>
</dbReference>
<evidence type="ECO:0000256" key="6">
    <source>
        <dbReference type="ARBA" id="ARBA00022741"/>
    </source>
</evidence>
<feature type="domain" description="ABC transporter" evidence="11">
    <location>
        <begin position="302"/>
        <end position="535"/>
    </location>
</feature>
<reference evidence="12 13" key="1">
    <citation type="journal article" date="2015" name="Int. J. Syst. Evol. Microbiol.">
        <title>Sporolactobacillus shoreae sp. nov. and Sporolactobacillus spathodeae sp. nov., two spore-forming lactic acid bacteria isolated from tree barks in Thailand.</title>
        <authorList>
            <person name="Thamacharoensuk T."/>
            <person name="Kitahara M."/>
            <person name="Ohkuma M."/>
            <person name="Thongchul N."/>
            <person name="Tanasupawat S."/>
        </authorList>
    </citation>
    <scope>NUCLEOTIDE SEQUENCE [LARGE SCALE GENOMIC DNA]</scope>
    <source>
        <strain evidence="12 13">BK92</strain>
    </source>
</reference>
<keyword evidence="13" id="KW-1185">Reference proteome</keyword>
<dbReference type="InterPro" id="IPR003593">
    <property type="entry name" value="AAA+_ATPase"/>
</dbReference>
<dbReference type="RefSeq" id="WP_135348965.1">
    <property type="nucleotide sequence ID" value="NZ_SRJD01000013.1"/>
</dbReference>
<dbReference type="PROSITE" id="PS50893">
    <property type="entry name" value="ABC_TRANSPORTER_2"/>
    <property type="match status" value="2"/>
</dbReference>
<keyword evidence="6" id="KW-0547">Nucleotide-binding</keyword>
<gene>
    <name evidence="12" type="ORF">E4665_11665</name>
</gene>
<dbReference type="FunFam" id="3.40.50.300:FF:000224">
    <property type="entry name" value="Energy-coupling factor transporter ATP-binding protein EcfA"/>
    <property type="match status" value="1"/>
</dbReference>
<evidence type="ECO:0000256" key="9">
    <source>
        <dbReference type="ARBA" id="ARBA00023136"/>
    </source>
</evidence>
<evidence type="ECO:0000256" key="8">
    <source>
        <dbReference type="ARBA" id="ARBA00022967"/>
    </source>
</evidence>
<dbReference type="Proteomes" id="UP000298347">
    <property type="component" value="Unassembled WGS sequence"/>
</dbReference>
<dbReference type="SUPFAM" id="SSF52540">
    <property type="entry name" value="P-loop containing nucleoside triphosphate hydrolases"/>
    <property type="match status" value="2"/>
</dbReference>
<dbReference type="PANTHER" id="PTHR43553">
    <property type="entry name" value="HEAVY METAL TRANSPORTER"/>
    <property type="match status" value="1"/>
</dbReference>
<keyword evidence="4" id="KW-1003">Cell membrane</keyword>
<evidence type="ECO:0000256" key="4">
    <source>
        <dbReference type="ARBA" id="ARBA00022475"/>
    </source>
</evidence>
<dbReference type="Pfam" id="PF12558">
    <property type="entry name" value="DUF3744"/>
    <property type="match status" value="1"/>
</dbReference>
<dbReference type="InterPro" id="IPR050095">
    <property type="entry name" value="ECF_ABC_transporter_ATP-bd"/>
</dbReference>
<keyword evidence="9" id="KW-0472">Membrane</keyword>
<dbReference type="GO" id="GO:0015087">
    <property type="term" value="F:cobalt ion transmembrane transporter activity"/>
    <property type="evidence" value="ECO:0007669"/>
    <property type="project" value="UniProtKB-ARBA"/>
</dbReference>
<name>A0A4Z0GKT8_9BACL</name>
<dbReference type="GO" id="GO:0043190">
    <property type="term" value="C:ATP-binding cassette (ABC) transporter complex"/>
    <property type="evidence" value="ECO:0007669"/>
    <property type="project" value="TreeGrafter"/>
</dbReference>
<comment type="caution">
    <text evidence="12">The sequence shown here is derived from an EMBL/GenBank/DDBJ whole genome shotgun (WGS) entry which is preliminary data.</text>
</comment>
<dbReference type="Pfam" id="PF00005">
    <property type="entry name" value="ABC_tran"/>
    <property type="match status" value="2"/>
</dbReference>
<dbReference type="SMART" id="SM00382">
    <property type="entry name" value="AAA"/>
    <property type="match status" value="2"/>
</dbReference>
<comment type="function">
    <text evidence="10">Probably part of an ABC transporter complex. Responsible for energy coupling to the transport system.</text>
</comment>
<dbReference type="InterPro" id="IPR022216">
    <property type="entry name" value="ABC_Co_transporter"/>
</dbReference>
<evidence type="ECO:0000313" key="12">
    <source>
        <dbReference type="EMBL" id="TGA97499.1"/>
    </source>
</evidence>
<dbReference type="AlphaFoldDB" id="A0A4Z0GKT8"/>
<evidence type="ECO:0000313" key="13">
    <source>
        <dbReference type="Proteomes" id="UP000298347"/>
    </source>
</evidence>
<dbReference type="PROSITE" id="PS00211">
    <property type="entry name" value="ABC_TRANSPORTER_1"/>
    <property type="match status" value="2"/>
</dbReference>
<keyword evidence="7 12" id="KW-0067">ATP-binding</keyword>
<protein>
    <submittedName>
        <fullName evidence="12">ABC transporter ATP-binding protein</fullName>
    </submittedName>
</protein>
<dbReference type="InterPro" id="IPR003439">
    <property type="entry name" value="ABC_transporter-like_ATP-bd"/>
</dbReference>
<sequence>MKKTLVSFHNFSYKYNSQESPTLTDINLEIHAGEKLLIAGPSGSGKSTLGYCINGLIPNAFKGEISGSIRVAGADTRTMSLFDLSKIVGTVLQDTDAQFIGLTVGEDIAFSLENDGVALPEMKKRVHLAAARVGMEAFVDQSPHELSGGQKQRVSMAGVLVDPVNILLFDEPLANLDPAAGRQTMQLIDRIQRESGLTVVIIEHRLEEVLEVSPDRIVVLADGRIVADAEPDELLSTDVLLRNGIREPLYLSALKRAGVDVVPDLHPSDLGLLKIDLVREPLKRWFDQNVPSVKASQGKTILALDHVSFHYTTGTEVLRDVSISVRRGERVAIVGKNGAGKSTLTKLICGLEHPRSGTLAFYGRNMEEWTIKERSAHIGLVMQDPNQMISQQMIFDEVALGLRIRGTDPDEMRSRVYETLKICGLYPFRNWPVSALSFGQKKRVTIASILVLRPEIIILDEPTAGQDYRHYTEIMNFLDQLNGRGMTVIMITHDMHLMLEYTDRAIVMADGLKIADELPARLLSDQEMAAQASLRTTSLFRLAGRAGFPDPAAFVEHFILSEKEERSHHENADANLY</sequence>
<dbReference type="NCBIfam" id="NF010167">
    <property type="entry name" value="PRK13648.1"/>
    <property type="match status" value="2"/>
</dbReference>